<dbReference type="Gene3D" id="2.170.190.11">
    <property type="entry name" value="Molybdopterin biosynthesis moea protein, domain 3"/>
    <property type="match status" value="1"/>
</dbReference>
<dbReference type="GO" id="GO:0005737">
    <property type="term" value="C:cytoplasm"/>
    <property type="evidence" value="ECO:0007669"/>
    <property type="project" value="TreeGrafter"/>
</dbReference>
<accession>A0A3R9PR12</accession>
<keyword evidence="5" id="KW-0808">Transferase</keyword>
<evidence type="ECO:0000256" key="1">
    <source>
        <dbReference type="ARBA" id="ARBA00005046"/>
    </source>
</evidence>
<dbReference type="InterPro" id="IPR005111">
    <property type="entry name" value="MoeA_C_domain_IV"/>
</dbReference>
<dbReference type="PANTHER" id="PTHR10192:SF19">
    <property type="entry name" value="MOLYBDOPTERIN BIOSYNTHESIS PROTEIN MJ0666-RELATED"/>
    <property type="match status" value="1"/>
</dbReference>
<dbReference type="SMART" id="SM00852">
    <property type="entry name" value="MoCF_biosynth"/>
    <property type="match status" value="1"/>
</dbReference>
<dbReference type="InterPro" id="IPR036425">
    <property type="entry name" value="MoaB/Mog-like_dom_sf"/>
</dbReference>
<feature type="domain" description="MoaB/Mog" evidence="4">
    <location>
        <begin position="231"/>
        <end position="367"/>
    </location>
</feature>
<dbReference type="Proteomes" id="UP000278149">
    <property type="component" value="Unassembled WGS sequence"/>
</dbReference>
<dbReference type="Gene3D" id="3.40.980.10">
    <property type="entry name" value="MoaB/Mog-like domain"/>
    <property type="match status" value="1"/>
</dbReference>
<dbReference type="SUPFAM" id="SSF63867">
    <property type="entry name" value="MoeA C-terminal domain-like"/>
    <property type="match status" value="1"/>
</dbReference>
<evidence type="ECO:0000256" key="3">
    <source>
        <dbReference type="ARBA" id="ARBA00023150"/>
    </source>
</evidence>
<evidence type="ECO:0000256" key="2">
    <source>
        <dbReference type="ARBA" id="ARBA00010763"/>
    </source>
</evidence>
<dbReference type="Pfam" id="PF00994">
    <property type="entry name" value="MoCF_biosynth"/>
    <property type="match status" value="1"/>
</dbReference>
<gene>
    <name evidence="5" type="ORF">D9Q81_04570</name>
</gene>
<dbReference type="InterPro" id="IPR036688">
    <property type="entry name" value="MoeA_C_domain_IV_sf"/>
</dbReference>
<comment type="caution">
    <text evidence="5">The sequence shown here is derived from an EMBL/GenBank/DDBJ whole genome shotgun (WGS) entry which is preliminary data.</text>
</comment>
<dbReference type="SUPFAM" id="SSF53218">
    <property type="entry name" value="Molybdenum cofactor biosynthesis proteins"/>
    <property type="match status" value="1"/>
</dbReference>
<dbReference type="PANTHER" id="PTHR10192">
    <property type="entry name" value="MOLYBDOPTERIN BIOSYNTHESIS PROTEIN"/>
    <property type="match status" value="1"/>
</dbReference>
<dbReference type="AlphaFoldDB" id="A0A3R9PR12"/>
<reference evidence="5 6" key="1">
    <citation type="submission" date="2018-10" db="EMBL/GenBank/DDBJ databases">
        <title>Co-occurring genomic capacity for anaerobic methane metabolism and dissimilatory sulfite reduction discovered in the Korarchaeota.</title>
        <authorList>
            <person name="Mckay L.J."/>
            <person name="Dlakic M."/>
            <person name="Fields M.W."/>
            <person name="Delmont T.O."/>
            <person name="Eren A.M."/>
            <person name="Jay Z.J."/>
            <person name="Klingelsmith K.B."/>
            <person name="Rusch D.B."/>
            <person name="Inskeep W.P."/>
        </authorList>
    </citation>
    <scope>NUCLEOTIDE SEQUENCE [LARGE SCALE GENOMIC DNA]</scope>
    <source>
        <strain evidence="5 6">WS</strain>
    </source>
</reference>
<dbReference type="CDD" id="cd00887">
    <property type="entry name" value="MoeA"/>
    <property type="match status" value="1"/>
</dbReference>
<dbReference type="InterPro" id="IPR036135">
    <property type="entry name" value="MoeA_linker/N_sf"/>
</dbReference>
<dbReference type="Pfam" id="PF03453">
    <property type="entry name" value="MoeA_N"/>
    <property type="match status" value="1"/>
</dbReference>
<sequence>MRRKDLPTTPSPMSIMRMLGELSCRAFKKIYCRRNYFNRDAQLIQMSKLFDKLSRVDEALSKISQHISNLPSEIVSTERALGRVLAEDIISPSDFPPYDRVAFDGYAVRSESTFGASSDNPIVLRVIGSSSPGEEREFEIRGMEAVEVATGAPLPKGADSVVPLEYSRRLGEHVEILKQVAPGANVDRAGSDIRKGETILRKGTFLGPFEILAIASLNITQVRVVRKPRVCIIASGDELVELGSELKRGKIVNSNLFGIRAIIGELAETRYLGIAKDEPSSIKGLIEACDDCDIIVTIAGSSVGSKDYLYDVVKSMGGEILVRGLSIMPGKPTMLAVLGGRLLVGIPGYPVSAMVAASEILLPIIERLLGIRGVEVKTRVRAKLSQRVPSSPGVRHYVRVKLTKEGDSYIATPVRIGGAGIISSLVRSDGFLIVPEEVEGYERGDEVDVIVYRRWLDLEEGFQKS</sequence>
<evidence type="ECO:0000259" key="4">
    <source>
        <dbReference type="SMART" id="SM00852"/>
    </source>
</evidence>
<dbReference type="Gene3D" id="3.90.105.10">
    <property type="entry name" value="Molybdopterin biosynthesis moea protein, domain 2"/>
    <property type="match status" value="1"/>
</dbReference>
<protein>
    <submittedName>
        <fullName evidence="5">Molybdopterin molybdenumtransferase MoeA</fullName>
    </submittedName>
</protein>
<dbReference type="Pfam" id="PF03454">
    <property type="entry name" value="MoeA_C"/>
    <property type="match status" value="1"/>
</dbReference>
<comment type="pathway">
    <text evidence="1">Cofactor biosynthesis; molybdopterin biosynthesis.</text>
</comment>
<dbReference type="SUPFAM" id="SSF63882">
    <property type="entry name" value="MoeA N-terminal region -like"/>
    <property type="match status" value="1"/>
</dbReference>
<dbReference type="GO" id="GO:0061599">
    <property type="term" value="F:molybdopterin molybdotransferase activity"/>
    <property type="evidence" value="ECO:0007669"/>
    <property type="project" value="TreeGrafter"/>
</dbReference>
<dbReference type="EMBL" id="RCOR01000022">
    <property type="protein sequence ID" value="RSN69072.1"/>
    <property type="molecule type" value="Genomic_DNA"/>
</dbReference>
<evidence type="ECO:0000313" key="5">
    <source>
        <dbReference type="EMBL" id="RSN69072.1"/>
    </source>
</evidence>
<proteinExistence type="inferred from homology"/>
<keyword evidence="3" id="KW-0501">Molybdenum cofactor biosynthesis</keyword>
<organism evidence="5 6">
    <name type="scientific">Candidatus Korarchaeum cryptofilum</name>
    <dbReference type="NCBI Taxonomy" id="498846"/>
    <lineage>
        <taxon>Archaea</taxon>
        <taxon>Thermoproteota</taxon>
        <taxon>Candidatus Korarchaeia</taxon>
        <taxon>Candidatus Korarchaeales</taxon>
        <taxon>Candidatus Korarchaeaceae</taxon>
        <taxon>Candidatus Korarchaeum</taxon>
    </lineage>
</organism>
<dbReference type="Gene3D" id="2.40.340.10">
    <property type="entry name" value="MoeA, C-terminal, domain IV"/>
    <property type="match status" value="1"/>
</dbReference>
<dbReference type="UniPathway" id="UPA00344"/>
<dbReference type="InterPro" id="IPR005110">
    <property type="entry name" value="MoeA_linker/N"/>
</dbReference>
<comment type="similarity">
    <text evidence="2">Belongs to the MoeA family.</text>
</comment>
<name>A0A3R9PR12_9CREN</name>
<dbReference type="FunFam" id="2.40.340.10:FF:000005">
    <property type="entry name" value="Molybdopterin molybdenumtransferase MoeA"/>
    <property type="match status" value="1"/>
</dbReference>
<evidence type="ECO:0000313" key="6">
    <source>
        <dbReference type="Proteomes" id="UP000278149"/>
    </source>
</evidence>
<dbReference type="GO" id="GO:0006777">
    <property type="term" value="P:Mo-molybdopterin cofactor biosynthetic process"/>
    <property type="evidence" value="ECO:0007669"/>
    <property type="project" value="UniProtKB-KW"/>
</dbReference>
<dbReference type="NCBIfam" id="NF045515">
    <property type="entry name" value="Glp_gephyrin"/>
    <property type="match status" value="1"/>
</dbReference>
<dbReference type="InterPro" id="IPR038987">
    <property type="entry name" value="MoeA-like"/>
</dbReference>
<dbReference type="InterPro" id="IPR001453">
    <property type="entry name" value="MoaB/Mog_dom"/>
</dbReference>